<feature type="region of interest" description="Disordered" evidence="1">
    <location>
        <begin position="336"/>
        <end position="359"/>
    </location>
</feature>
<evidence type="ECO:0000313" key="3">
    <source>
        <dbReference type="EMBL" id="RDW27636.1"/>
    </source>
</evidence>
<evidence type="ECO:0000256" key="1">
    <source>
        <dbReference type="SAM" id="MobiDB-lite"/>
    </source>
</evidence>
<evidence type="ECO:0000313" key="4">
    <source>
        <dbReference type="Proteomes" id="UP000256601"/>
    </source>
</evidence>
<dbReference type="AlphaFoldDB" id="A0A371CBG5"/>
<sequence length="359" mass="41633">MVASLCFFIYLTKISKHDQERLHQLGYGWLAMIIPIAAALCVSALLCGYGGKQLEAYVVKNCGDSSDVLPLCPITQTVTIARDELSKKLWYVFHCGERLFSFEKKRGTWALIDNRRNVVAELGMRFSKYIHFVRNEREGNKKLVYRALSANTWPYPSLSFKYMDLVSLYVWGKESQYLERHHRIDGQQMLTRERIAKVERLDYTKFRLSFDQKKIDPQLVVCTAFAAILTLWKNHKMHYKKEHASQKIKRAKRKPFNKMIIKLHRSRMTKTSLANSHKYSRAKSKKLVKGNIKQVLKTNEAVMGTTTGVVKNAATIGSVVVPVQYQLRKRMVVKQHARRVGGRPKTVMKKRNRPKARVR</sequence>
<proteinExistence type="predicted"/>
<keyword evidence="2" id="KW-0472">Membrane</keyword>
<dbReference type="EMBL" id="KZ857329">
    <property type="protein sequence ID" value="RDW27636.1"/>
    <property type="molecule type" value="Genomic_DNA"/>
</dbReference>
<name>A0A371CBG5_YARLL</name>
<feature type="transmembrane region" description="Helical" evidence="2">
    <location>
        <begin position="26"/>
        <end position="47"/>
    </location>
</feature>
<accession>A0A371CBG5</accession>
<protein>
    <submittedName>
        <fullName evidence="3">Uncharacterized protein</fullName>
    </submittedName>
</protein>
<gene>
    <name evidence="3" type="ORF">B0I71DRAFT_128898</name>
</gene>
<keyword evidence="2" id="KW-0812">Transmembrane</keyword>
<dbReference type="VEuPathDB" id="FungiDB:YALI1_F34304g"/>
<organism evidence="3 4">
    <name type="scientific">Yarrowia lipolytica</name>
    <name type="common">Candida lipolytica</name>
    <dbReference type="NCBI Taxonomy" id="4952"/>
    <lineage>
        <taxon>Eukaryota</taxon>
        <taxon>Fungi</taxon>
        <taxon>Dikarya</taxon>
        <taxon>Ascomycota</taxon>
        <taxon>Saccharomycotina</taxon>
        <taxon>Dipodascomycetes</taxon>
        <taxon>Dipodascales</taxon>
        <taxon>Dipodascales incertae sedis</taxon>
        <taxon>Yarrowia</taxon>
    </lineage>
</organism>
<dbReference type="VEuPathDB" id="FungiDB:YALI0_F26961g"/>
<reference evidence="3 4" key="1">
    <citation type="submission" date="2018-07" db="EMBL/GenBank/DDBJ databases">
        <title>Draft Genome Assemblies for Five Robust Yarrowia lipolytica Strains Exhibiting High Lipid Production and Pentose Sugar Utilization and Sugar Alcohol Secretion from Undetoxified Lignocellulosic Biomass Hydrolysates.</title>
        <authorList>
            <consortium name="DOE Joint Genome Institute"/>
            <person name="Walker C."/>
            <person name="Ryu S."/>
            <person name="Na H."/>
            <person name="Zane M."/>
            <person name="LaButti K."/>
            <person name="Lipzen A."/>
            <person name="Haridas S."/>
            <person name="Barry K."/>
            <person name="Grigoriev I.V."/>
            <person name="Quarterman J."/>
            <person name="Slininger P."/>
            <person name="Dien B."/>
            <person name="Trinh C.T."/>
        </authorList>
    </citation>
    <scope>NUCLEOTIDE SEQUENCE [LARGE SCALE GENOMIC DNA]</scope>
    <source>
        <strain evidence="3 4">YB392</strain>
    </source>
</reference>
<dbReference type="Proteomes" id="UP000256601">
    <property type="component" value="Unassembled WGS sequence"/>
</dbReference>
<evidence type="ECO:0000256" key="2">
    <source>
        <dbReference type="SAM" id="Phobius"/>
    </source>
</evidence>
<keyword evidence="2" id="KW-1133">Transmembrane helix</keyword>